<proteinExistence type="inferred from homology"/>
<evidence type="ECO:0000256" key="6">
    <source>
        <dbReference type="ARBA" id="ARBA00023601"/>
    </source>
</evidence>
<dbReference type="RefSeq" id="WP_184742836.1">
    <property type="nucleotide sequence ID" value="NZ_JACHGJ010000001.1"/>
</dbReference>
<dbReference type="SFLD" id="SFLDG01067">
    <property type="entry name" value="SPASM/twitch_domain_containing"/>
    <property type="match status" value="1"/>
</dbReference>
<evidence type="ECO:0000256" key="3">
    <source>
        <dbReference type="ARBA" id="ARBA00022723"/>
    </source>
</evidence>
<dbReference type="NCBIfam" id="TIGR04085">
    <property type="entry name" value="rSAM_more_4Fe4S"/>
    <property type="match status" value="1"/>
</dbReference>
<dbReference type="SFLD" id="SFLDS00029">
    <property type="entry name" value="Radical_SAM"/>
    <property type="match status" value="1"/>
</dbReference>
<dbReference type="Gene3D" id="3.20.20.70">
    <property type="entry name" value="Aldolase class I"/>
    <property type="match status" value="1"/>
</dbReference>
<organism evidence="8 9">
    <name type="scientific">Spirochaeta isovalerica</name>
    <dbReference type="NCBI Taxonomy" id="150"/>
    <lineage>
        <taxon>Bacteria</taxon>
        <taxon>Pseudomonadati</taxon>
        <taxon>Spirochaetota</taxon>
        <taxon>Spirochaetia</taxon>
        <taxon>Spirochaetales</taxon>
        <taxon>Spirochaetaceae</taxon>
        <taxon>Spirochaeta</taxon>
    </lineage>
</organism>
<dbReference type="AlphaFoldDB" id="A0A841R4D8"/>
<dbReference type="InterPro" id="IPR007197">
    <property type="entry name" value="rSAM"/>
</dbReference>
<dbReference type="GO" id="GO:0046872">
    <property type="term" value="F:metal ion binding"/>
    <property type="evidence" value="ECO:0007669"/>
    <property type="project" value="UniProtKB-KW"/>
</dbReference>
<evidence type="ECO:0000313" key="8">
    <source>
        <dbReference type="EMBL" id="MBB6478725.1"/>
    </source>
</evidence>
<dbReference type="UniPathway" id="UPA00782"/>
<dbReference type="InterPro" id="IPR023867">
    <property type="entry name" value="Sulphatase_maturase_rSAM"/>
</dbReference>
<dbReference type="EMBL" id="JACHGJ010000001">
    <property type="protein sequence ID" value="MBB6478725.1"/>
    <property type="molecule type" value="Genomic_DNA"/>
</dbReference>
<dbReference type="PANTHER" id="PTHR43273">
    <property type="entry name" value="ANAEROBIC SULFATASE-MATURATING ENZYME HOMOLOG ASLB-RELATED"/>
    <property type="match status" value="1"/>
</dbReference>
<comment type="cofactor">
    <cofactor evidence="1">
        <name>[4Fe-4S] cluster</name>
        <dbReference type="ChEBI" id="CHEBI:49883"/>
    </cofactor>
</comment>
<evidence type="ECO:0000313" key="9">
    <source>
        <dbReference type="Proteomes" id="UP000587760"/>
    </source>
</evidence>
<dbReference type="SFLD" id="SFLDG01386">
    <property type="entry name" value="main_SPASM_domain-containing"/>
    <property type="match status" value="1"/>
</dbReference>
<accession>A0A841R4D8</accession>
<dbReference type="PANTHER" id="PTHR43273:SF3">
    <property type="entry name" value="ANAEROBIC SULFATASE-MATURATING ENZYME HOMOLOG ASLB-RELATED"/>
    <property type="match status" value="1"/>
</dbReference>
<reference evidence="8 9" key="1">
    <citation type="submission" date="2020-08" db="EMBL/GenBank/DDBJ databases">
        <title>Genomic Encyclopedia of Type Strains, Phase IV (KMG-IV): sequencing the most valuable type-strain genomes for metagenomic binning, comparative biology and taxonomic classification.</title>
        <authorList>
            <person name="Goeker M."/>
        </authorList>
    </citation>
    <scope>NUCLEOTIDE SEQUENCE [LARGE SCALE GENOMIC DNA]</scope>
    <source>
        <strain evidence="8 9">DSM 2461</strain>
    </source>
</reference>
<dbReference type="Pfam" id="PF04055">
    <property type="entry name" value="Radical_SAM"/>
    <property type="match status" value="1"/>
</dbReference>
<dbReference type="GO" id="GO:0016491">
    <property type="term" value="F:oxidoreductase activity"/>
    <property type="evidence" value="ECO:0007669"/>
    <property type="project" value="InterPro"/>
</dbReference>
<sequence>MVFSKHNIFSKITDSENYFIVNPLSGQADILPPEKAQEILEKKYTDIDEYVEKGYIVDEKEEEKVYKRAYLDFLDNRDDSEIQIFFVPWYTCNFKCTYCYQEGYSEKDESISPDVIDAFFEYVNREFAGKPKYVTVFGGEPLLPGVNSKASIEYLVNKANENNLDLAFVTNGYALEEYVPILKKGRIREVQVTIDGTKEVHDSRRPLKGGKDTFEAIVRGVDKALEEGIMINLRSVVDKDNMENLVGLADYAIEKGWASHPDFKTQLGRNYELHFCQSDQNRLYDRVGLYKDLYKLILENPQFLEYHKPAYSISKFIFENGELPDPLFDSCPACKTEWAFDFTGRIYSCTATVGKSGESLGTYYPSVTRKDEVIDEWESRDVTTIDKCRDCSLQLACGGGCASVAKNNHKGEIHSPDCRPVRDLMEMGISLYFEKGVLNND</sequence>
<keyword evidence="5" id="KW-0411">Iron-sulfur</keyword>
<name>A0A841R4D8_9SPIO</name>
<evidence type="ECO:0000256" key="4">
    <source>
        <dbReference type="ARBA" id="ARBA00023004"/>
    </source>
</evidence>
<evidence type="ECO:0000256" key="2">
    <source>
        <dbReference type="ARBA" id="ARBA00022691"/>
    </source>
</evidence>
<keyword evidence="4" id="KW-0408">Iron</keyword>
<dbReference type="GO" id="GO:0051536">
    <property type="term" value="F:iron-sulfur cluster binding"/>
    <property type="evidence" value="ECO:0007669"/>
    <property type="project" value="UniProtKB-KW"/>
</dbReference>
<dbReference type="SUPFAM" id="SSF102114">
    <property type="entry name" value="Radical SAM enzymes"/>
    <property type="match status" value="1"/>
</dbReference>
<keyword evidence="3" id="KW-0479">Metal-binding</keyword>
<evidence type="ECO:0000259" key="7">
    <source>
        <dbReference type="PROSITE" id="PS51918"/>
    </source>
</evidence>
<keyword evidence="2" id="KW-0949">S-adenosyl-L-methionine</keyword>
<dbReference type="InterPro" id="IPR023885">
    <property type="entry name" value="4Fe4S-binding_SPASM_dom"/>
</dbReference>
<dbReference type="SFLD" id="SFLDG01384">
    <property type="entry name" value="thioether_bond_formation_requi"/>
    <property type="match status" value="1"/>
</dbReference>
<gene>
    <name evidence="8" type="ORF">HNR50_000358</name>
</gene>
<dbReference type="InterPro" id="IPR013785">
    <property type="entry name" value="Aldolase_TIM"/>
</dbReference>
<dbReference type="CDD" id="cd01335">
    <property type="entry name" value="Radical_SAM"/>
    <property type="match status" value="1"/>
</dbReference>
<dbReference type="Proteomes" id="UP000587760">
    <property type="component" value="Unassembled WGS sequence"/>
</dbReference>
<evidence type="ECO:0000256" key="5">
    <source>
        <dbReference type="ARBA" id="ARBA00023014"/>
    </source>
</evidence>
<dbReference type="PROSITE" id="PS51918">
    <property type="entry name" value="RADICAL_SAM"/>
    <property type="match status" value="1"/>
</dbReference>
<dbReference type="InterPro" id="IPR058240">
    <property type="entry name" value="rSAM_sf"/>
</dbReference>
<comment type="similarity">
    <text evidence="6">Belongs to the radical SAM superfamily. Anaerobic sulfatase-maturating enzyme family.</text>
</comment>
<evidence type="ECO:0000256" key="1">
    <source>
        <dbReference type="ARBA" id="ARBA00001966"/>
    </source>
</evidence>
<feature type="domain" description="Radical SAM core" evidence="7">
    <location>
        <begin position="78"/>
        <end position="316"/>
    </location>
</feature>
<comment type="caution">
    <text evidence="8">The sequence shown here is derived from an EMBL/GenBank/DDBJ whole genome shotgun (WGS) entry which is preliminary data.</text>
</comment>
<protein>
    <recommendedName>
        <fullName evidence="7">Radical SAM core domain-containing protein</fullName>
    </recommendedName>
</protein>
<keyword evidence="9" id="KW-1185">Reference proteome</keyword>